<comment type="subcellular location">
    <subcellularLocation>
        <location evidence="1">Cytoplasm</location>
        <location evidence="1">Cytoskeleton</location>
        <location evidence="1">Cilium axoneme</location>
    </subcellularLocation>
</comment>
<dbReference type="GO" id="GO:0043014">
    <property type="term" value="F:alpha-tubulin binding"/>
    <property type="evidence" value="ECO:0007669"/>
    <property type="project" value="TreeGrafter"/>
</dbReference>
<dbReference type="GO" id="GO:0060285">
    <property type="term" value="P:cilium-dependent cell motility"/>
    <property type="evidence" value="ECO:0007669"/>
    <property type="project" value="TreeGrafter"/>
</dbReference>
<feature type="domain" description="DM10" evidence="6">
    <location>
        <begin position="375"/>
        <end position="479"/>
    </location>
</feature>
<dbReference type="AlphaFoldDB" id="A0A813NAL2"/>
<dbReference type="FunFam" id="2.30.29.170:FF:000002">
    <property type="entry name" value="EF-hand domain (C-terminal) containing 1"/>
    <property type="match status" value="1"/>
</dbReference>
<evidence type="ECO:0000256" key="1">
    <source>
        <dbReference type="ARBA" id="ARBA00004430"/>
    </source>
</evidence>
<keyword evidence="4" id="KW-0206">Cytoskeleton</keyword>
<evidence type="ECO:0000313" key="9">
    <source>
        <dbReference type="Proteomes" id="UP000663832"/>
    </source>
</evidence>
<evidence type="ECO:0000256" key="4">
    <source>
        <dbReference type="ARBA" id="ARBA00023212"/>
    </source>
</evidence>
<keyword evidence="5" id="KW-0966">Cell projection</keyword>
<dbReference type="Pfam" id="PF06565">
    <property type="entry name" value="DM10_dom"/>
    <property type="match status" value="3"/>
</dbReference>
<dbReference type="GO" id="GO:0072686">
    <property type="term" value="C:mitotic spindle"/>
    <property type="evidence" value="ECO:0007669"/>
    <property type="project" value="TreeGrafter"/>
</dbReference>
<comment type="caution">
    <text evidence="7">The sequence shown here is derived from an EMBL/GenBank/DDBJ whole genome shotgun (WGS) entry which is preliminary data.</text>
</comment>
<evidence type="ECO:0000256" key="5">
    <source>
        <dbReference type="ARBA" id="ARBA00023273"/>
    </source>
</evidence>
<dbReference type="PANTHER" id="PTHR12086:SF9">
    <property type="entry name" value="EF-HAND DOMAIN-CONTAINING PROTEIN 1"/>
    <property type="match status" value="1"/>
</dbReference>
<evidence type="ECO:0000259" key="6">
    <source>
        <dbReference type="PROSITE" id="PS51336"/>
    </source>
</evidence>
<accession>A0A813NAL2</accession>
<dbReference type="SMART" id="SM00676">
    <property type="entry name" value="DM10"/>
    <property type="match status" value="3"/>
</dbReference>
<feature type="domain" description="DM10" evidence="6">
    <location>
        <begin position="234"/>
        <end position="350"/>
    </location>
</feature>
<evidence type="ECO:0000313" key="10">
    <source>
        <dbReference type="Proteomes" id="UP000663877"/>
    </source>
</evidence>
<dbReference type="Proteomes" id="UP000663877">
    <property type="component" value="Unassembled WGS sequence"/>
</dbReference>
<name>A0A813NAL2_9BILA</name>
<protein>
    <recommendedName>
        <fullName evidence="6">DM10 domain-containing protein</fullName>
    </recommendedName>
</protein>
<feature type="domain" description="DM10" evidence="6">
    <location>
        <begin position="88"/>
        <end position="193"/>
    </location>
</feature>
<evidence type="ECO:0000313" key="7">
    <source>
        <dbReference type="EMBL" id="CAF0732844.1"/>
    </source>
</evidence>
<dbReference type="PROSITE" id="PS51336">
    <property type="entry name" value="DM10"/>
    <property type="match status" value="3"/>
</dbReference>
<dbReference type="Proteomes" id="UP000663832">
    <property type="component" value="Unassembled WGS sequence"/>
</dbReference>
<keyword evidence="9" id="KW-1185">Reference proteome</keyword>
<reference evidence="7" key="1">
    <citation type="submission" date="2021-02" db="EMBL/GenBank/DDBJ databases">
        <authorList>
            <person name="Nowell W R."/>
        </authorList>
    </citation>
    <scope>NUCLEOTIDE SEQUENCE</scope>
</reference>
<dbReference type="GO" id="GO:0000281">
    <property type="term" value="P:mitotic cytokinesis"/>
    <property type="evidence" value="ECO:0007669"/>
    <property type="project" value="TreeGrafter"/>
</dbReference>
<dbReference type="OrthoDB" id="10255210at2759"/>
<keyword evidence="2" id="KW-0963">Cytoplasm</keyword>
<dbReference type="EMBL" id="CAJNOM010000209">
    <property type="protein sequence ID" value="CAF1231667.1"/>
    <property type="molecule type" value="Genomic_DNA"/>
</dbReference>
<organism evidence="7 10">
    <name type="scientific">Adineta steineri</name>
    <dbReference type="NCBI Taxonomy" id="433720"/>
    <lineage>
        <taxon>Eukaryota</taxon>
        <taxon>Metazoa</taxon>
        <taxon>Spiralia</taxon>
        <taxon>Gnathifera</taxon>
        <taxon>Rotifera</taxon>
        <taxon>Eurotatoria</taxon>
        <taxon>Bdelloidea</taxon>
        <taxon>Adinetida</taxon>
        <taxon>Adinetidae</taxon>
        <taxon>Adineta</taxon>
    </lineage>
</organism>
<evidence type="ECO:0000256" key="3">
    <source>
        <dbReference type="ARBA" id="ARBA00022737"/>
    </source>
</evidence>
<dbReference type="InterPro" id="IPR006602">
    <property type="entry name" value="DM10_dom"/>
</dbReference>
<dbReference type="EMBL" id="CAJNOI010000003">
    <property type="protein sequence ID" value="CAF0732844.1"/>
    <property type="molecule type" value="Genomic_DNA"/>
</dbReference>
<evidence type="ECO:0000256" key="2">
    <source>
        <dbReference type="ARBA" id="ARBA00022490"/>
    </source>
</evidence>
<dbReference type="GO" id="GO:0007052">
    <property type="term" value="P:mitotic spindle organization"/>
    <property type="evidence" value="ECO:0007669"/>
    <property type="project" value="TreeGrafter"/>
</dbReference>
<evidence type="ECO:0000313" key="8">
    <source>
        <dbReference type="EMBL" id="CAF1231667.1"/>
    </source>
</evidence>
<gene>
    <name evidence="7" type="ORF">BJG266_LOCUS1307</name>
    <name evidence="8" type="ORF">QVE165_LOCUS27470</name>
</gene>
<dbReference type="Gene3D" id="2.30.29.170">
    <property type="match status" value="3"/>
</dbReference>
<dbReference type="InterPro" id="IPR040193">
    <property type="entry name" value="EFHC1/EFHC2/EFHB"/>
</dbReference>
<proteinExistence type="predicted"/>
<sequence length="503" mass="60589">MENLPLLPGNRFSDVTRTNFIVPRTLSFKNGHRIIRVPRFGIGQTYKPDICLTEDERQLLDNFQPELIYGKVRVQEPRKFVPATLFYDKKILRFYGYFKQIIHESPLESYRIRQVIIYYYLEDDTIAIYEIPYKNSALNQGMRIRRHRISKNDQNEPYNWRDLNLRQNLIIYGTIYRICDCDQFTREWLESEGIELQCSESIPSDPYMLKLMEKNQNKFKDILIEEKVIDKKMDGKILRFYAMFNNQDHFRKFIIQVYLIDSTIEIREIHRNNNGYDPLPIYLRRQLVPKDSPYNIKSFVNLFLDQREQNKINYLKANDFILGEHITIFNHVFFLYDCDKFTRDFCQFDINRLPSISPHSEDKTKNIVRKSIENEQRVLRYEAILESSNEDDRCRRFLIVYRLADDFISVYEKPLDGYGCLTRKFLERVRIPKPDSHPDAPIYYQPNDFYIGAHVEFYKHRFKIINADCFVLKFIEENQEQFSQHVIDSFRKYVCSTENQKSN</sequence>
<keyword evidence="3" id="KW-0677">Repeat</keyword>
<dbReference type="GO" id="GO:0005930">
    <property type="term" value="C:axoneme"/>
    <property type="evidence" value="ECO:0007669"/>
    <property type="project" value="UniProtKB-SubCell"/>
</dbReference>
<dbReference type="PANTHER" id="PTHR12086">
    <property type="entry name" value="EF-HAND DOMAIN C-TERMINAL CONTAINING PROTEIN"/>
    <property type="match status" value="1"/>
</dbReference>
<dbReference type="FunFam" id="2.30.29.170:FF:000004">
    <property type="entry name" value="EF-hand domain containing 2"/>
    <property type="match status" value="1"/>
</dbReference>